<dbReference type="AlphaFoldDB" id="A0A4U1BHU2"/>
<evidence type="ECO:0000259" key="3">
    <source>
        <dbReference type="Pfam" id="PF00496"/>
    </source>
</evidence>
<name>A0A4U1BHU2_9GAMM</name>
<dbReference type="GO" id="GO:0030288">
    <property type="term" value="C:outer membrane-bounded periplasmic space"/>
    <property type="evidence" value="ECO:0007669"/>
    <property type="project" value="TreeGrafter"/>
</dbReference>
<dbReference type="GO" id="GO:0043190">
    <property type="term" value="C:ATP-binding cassette (ABC) transporter complex"/>
    <property type="evidence" value="ECO:0007669"/>
    <property type="project" value="InterPro"/>
</dbReference>
<keyword evidence="2" id="KW-0732">Signal</keyword>
<comment type="similarity">
    <text evidence="1">Belongs to the bacterial solute-binding protein 5 family.</text>
</comment>
<dbReference type="GO" id="GO:0042938">
    <property type="term" value="P:dipeptide transport"/>
    <property type="evidence" value="ECO:0007669"/>
    <property type="project" value="TreeGrafter"/>
</dbReference>
<accession>A0A4U1BHU2</accession>
<dbReference type="Proteomes" id="UP000305675">
    <property type="component" value="Unassembled WGS sequence"/>
</dbReference>
<evidence type="ECO:0000313" key="5">
    <source>
        <dbReference type="Proteomes" id="UP000305675"/>
    </source>
</evidence>
<dbReference type="Pfam" id="PF00496">
    <property type="entry name" value="SBP_bac_5"/>
    <property type="match status" value="1"/>
</dbReference>
<dbReference type="PIRSF" id="PIRSF002741">
    <property type="entry name" value="MppA"/>
    <property type="match status" value="1"/>
</dbReference>
<dbReference type="InterPro" id="IPR000914">
    <property type="entry name" value="SBP_5_dom"/>
</dbReference>
<dbReference type="Gene3D" id="3.40.190.10">
    <property type="entry name" value="Periplasmic binding protein-like II"/>
    <property type="match status" value="1"/>
</dbReference>
<proteinExistence type="inferred from homology"/>
<gene>
    <name evidence="4" type="ORF">FCL42_18695</name>
</gene>
<comment type="caution">
    <text evidence="4">The sequence shown here is derived from an EMBL/GenBank/DDBJ whole genome shotgun (WGS) entry which is preliminary data.</text>
</comment>
<evidence type="ECO:0000313" key="4">
    <source>
        <dbReference type="EMBL" id="TKB50847.1"/>
    </source>
</evidence>
<sequence length="534" mass="60140">MNNFPAFLLPLLILLVPGCSKPESDLKRGLVYCSEANPTLFNPQRVSSSSTLDASAKTLYNQLLGFDNDSGQLKPELATEWQTLDEGRRYRFTLRRGVEFHSSDNFTPSRNFNADDVLFSFQRLIDASHPYHQVGDGQYPFFQSIELADNLVAIEKRSEYQVDFVLKQPDATFLTNLATDFAVILSAEYGEQLLAQQQTHRIDLDPIGTGPYRLGDYKKNQFIRFLKHPHYFDKPALSEQLIFDITPNATGRMIKLIGGDCDVAALPQQGQQNLVQDHQDLKLERQPGFNVAYWAFNTQKPPFDDLQVRRALAMGINRDKILKAVYHEEAIAASGLLPPSSWAFQRRGATLPHNPQLAKAMLEHAGVSGLTLDIWAPTLSRSYNPNAIKTAELIQQDLAQIGVKVNIVSYDWNLFNQKLRQAEHDSVLLGWNADNYDPDNFFTPLLSCNGMLSGTNHSRWCASNFDELLTQARRTGDQGQRRLQYQQLESYLQQQVPLLPLAHATRSLGKDQRLKGPILTAVGGIDFSQVEASN</sequence>
<dbReference type="InterPro" id="IPR039424">
    <property type="entry name" value="SBP_5"/>
</dbReference>
<dbReference type="Gene3D" id="3.10.105.10">
    <property type="entry name" value="Dipeptide-binding Protein, Domain 3"/>
    <property type="match status" value="1"/>
</dbReference>
<dbReference type="CDD" id="cd08493">
    <property type="entry name" value="PBP2_DppA_like"/>
    <property type="match status" value="1"/>
</dbReference>
<feature type="domain" description="Solute-binding protein family 5" evidence="3">
    <location>
        <begin position="73"/>
        <end position="451"/>
    </location>
</feature>
<keyword evidence="5" id="KW-1185">Reference proteome</keyword>
<organism evidence="4 5">
    <name type="scientific">Ferrimonas aestuarii</name>
    <dbReference type="NCBI Taxonomy" id="2569539"/>
    <lineage>
        <taxon>Bacteria</taxon>
        <taxon>Pseudomonadati</taxon>
        <taxon>Pseudomonadota</taxon>
        <taxon>Gammaproteobacteria</taxon>
        <taxon>Alteromonadales</taxon>
        <taxon>Ferrimonadaceae</taxon>
        <taxon>Ferrimonas</taxon>
    </lineage>
</organism>
<reference evidence="4 5" key="1">
    <citation type="submission" date="2019-04" db="EMBL/GenBank/DDBJ databases">
        <authorList>
            <person name="Hwang J.C."/>
        </authorList>
    </citation>
    <scope>NUCLEOTIDE SEQUENCE [LARGE SCALE GENOMIC DNA]</scope>
    <source>
        <strain evidence="4 5">IMCC35002</strain>
    </source>
</reference>
<protein>
    <submittedName>
        <fullName evidence="4">ABC transporter substrate-binding protein</fullName>
    </submittedName>
</protein>
<dbReference type="RefSeq" id="WP_136864958.1">
    <property type="nucleotide sequence ID" value="NZ_SWCJ01000020.1"/>
</dbReference>
<dbReference type="PANTHER" id="PTHR30290">
    <property type="entry name" value="PERIPLASMIC BINDING COMPONENT OF ABC TRANSPORTER"/>
    <property type="match status" value="1"/>
</dbReference>
<dbReference type="PANTHER" id="PTHR30290:SF38">
    <property type="entry name" value="D,D-DIPEPTIDE-BINDING PERIPLASMIC PROTEIN DDPA-RELATED"/>
    <property type="match status" value="1"/>
</dbReference>
<dbReference type="EMBL" id="SWCJ01000020">
    <property type="protein sequence ID" value="TKB50847.1"/>
    <property type="molecule type" value="Genomic_DNA"/>
</dbReference>
<dbReference type="GO" id="GO:1904680">
    <property type="term" value="F:peptide transmembrane transporter activity"/>
    <property type="evidence" value="ECO:0007669"/>
    <property type="project" value="TreeGrafter"/>
</dbReference>
<dbReference type="SUPFAM" id="SSF53850">
    <property type="entry name" value="Periplasmic binding protein-like II"/>
    <property type="match status" value="1"/>
</dbReference>
<dbReference type="InterPro" id="IPR030678">
    <property type="entry name" value="Peptide/Ni-bd"/>
</dbReference>
<dbReference type="Gene3D" id="3.90.76.10">
    <property type="entry name" value="Dipeptide-binding Protein, Domain 1"/>
    <property type="match status" value="1"/>
</dbReference>
<evidence type="ECO:0000256" key="1">
    <source>
        <dbReference type="ARBA" id="ARBA00005695"/>
    </source>
</evidence>
<dbReference type="OrthoDB" id="9801912at2"/>
<evidence type="ECO:0000256" key="2">
    <source>
        <dbReference type="ARBA" id="ARBA00022729"/>
    </source>
</evidence>